<dbReference type="eggNOG" id="arCOG01159">
    <property type="taxonomic scope" value="Archaea"/>
</dbReference>
<dbReference type="Gene3D" id="6.10.250.3110">
    <property type="match status" value="1"/>
</dbReference>
<name>A0A075M0B7_9EURY</name>
<keyword evidence="1" id="KW-0175">Coiled coil</keyword>
<evidence type="ECO:0000313" key="3">
    <source>
        <dbReference type="Proteomes" id="UP000027981"/>
    </source>
</evidence>
<evidence type="ECO:0000256" key="1">
    <source>
        <dbReference type="SAM" id="Coils"/>
    </source>
</evidence>
<sequence length="299" mass="36651">MQVKVDPEEIKRIKQEIEALENEKKEIQIKLDELQKELNVWIQKRDEKNKEVQALRQKAREFKEKRDEVNKQIQELKKNRDEINAQLDLLYQEILEYRTKRDEYKQLRRLNMPRDQIEKKIEKLEWELQTKPVSPERERQIVDQIQVLATELEILQQADRFHNKLVEVRKKIDNLKKARRGINLEIKQLANQSQQFHEQMIENFEKAKEIKKEADEYHQKVVELRERMREVRRELREVERKIREYEDKHKELIAYKMVARMRAKKDSNFEKAVAALEKFKRGEKLTMDELLLLQRYNLV</sequence>
<dbReference type="Proteomes" id="UP000027981">
    <property type="component" value="Chromosome"/>
</dbReference>
<proteinExistence type="predicted"/>
<dbReference type="AlphaFoldDB" id="A0A075M0B7"/>
<gene>
    <name evidence="2" type="ORF">PAP_09275</name>
</gene>
<dbReference type="RefSeq" id="WP_048165704.1">
    <property type="nucleotide sequence ID" value="NZ_CP006019.1"/>
</dbReference>
<feature type="coiled-coil region" evidence="1">
    <location>
        <begin position="158"/>
        <end position="255"/>
    </location>
</feature>
<dbReference type="HOGENOM" id="CLU_926284_0_0_2"/>
<dbReference type="KEGG" id="ppac:PAP_09275"/>
<dbReference type="Gene3D" id="1.10.287.950">
    <property type="entry name" value="Methyl-accepting chemotaxis protein"/>
    <property type="match status" value="1"/>
</dbReference>
<reference evidence="3" key="1">
    <citation type="submission" date="2013-06" db="EMBL/GenBank/DDBJ databases">
        <title>Complete Genome Sequence of Hyperthermophilic Palaeococcus pacificus DY20341T, Isolated from a Deep-Sea Hydrothermal Sediments.</title>
        <authorList>
            <person name="Zeng X."/>
            <person name="Shao Z."/>
        </authorList>
    </citation>
    <scope>NUCLEOTIDE SEQUENCE [LARGE SCALE GENOMIC DNA]</scope>
    <source>
        <strain evidence="3">DY20341</strain>
    </source>
</reference>
<dbReference type="InterPro" id="IPR055545">
    <property type="entry name" value="DUF7121"/>
</dbReference>
<keyword evidence="3" id="KW-1185">Reference proteome</keyword>
<feature type="coiled-coil region" evidence="1">
    <location>
        <begin position="3"/>
        <end position="100"/>
    </location>
</feature>
<organism evidence="2 3">
    <name type="scientific">Palaeococcus pacificus DY20341</name>
    <dbReference type="NCBI Taxonomy" id="1343739"/>
    <lineage>
        <taxon>Archaea</taxon>
        <taxon>Methanobacteriati</taxon>
        <taxon>Methanobacteriota</taxon>
        <taxon>Thermococci</taxon>
        <taxon>Thermococcales</taxon>
        <taxon>Thermococcaceae</taxon>
        <taxon>Palaeococcus</taxon>
    </lineage>
</organism>
<dbReference type="STRING" id="1343739.PAP_09275"/>
<protein>
    <submittedName>
        <fullName evidence="2">Phosphoserine phosphatase</fullName>
    </submittedName>
</protein>
<dbReference type="PANTHER" id="PTHR31027">
    <property type="entry name" value="NUCLEAR SEGREGATION PROTEIN BFR1"/>
    <property type="match status" value="1"/>
</dbReference>
<dbReference type="InterPro" id="IPR039604">
    <property type="entry name" value="Bfr1"/>
</dbReference>
<dbReference type="EMBL" id="CP006019">
    <property type="protein sequence ID" value="AIF70233.1"/>
    <property type="molecule type" value="Genomic_DNA"/>
</dbReference>
<dbReference type="PANTHER" id="PTHR31027:SF2">
    <property type="entry name" value="LEBERCILIN DOMAIN-CONTAINING PROTEIN"/>
    <property type="match status" value="1"/>
</dbReference>
<accession>A0A075M0B7</accession>
<dbReference type="GeneID" id="24842952"/>
<dbReference type="OrthoDB" id="147108at2157"/>
<reference evidence="2 3" key="2">
    <citation type="journal article" date="2015" name="Genome Announc.">
        <title>Complete Genome Sequence of Hyperthermophilic Piezophilic Archaeon Palaeococcus pacificus DY20341T, Isolated from Deep-Sea Hydrothermal Sediments.</title>
        <authorList>
            <person name="Zeng X."/>
            <person name="Jebbar M."/>
            <person name="Shao Z."/>
        </authorList>
    </citation>
    <scope>NUCLEOTIDE SEQUENCE [LARGE SCALE GENOMIC DNA]</scope>
    <source>
        <strain evidence="2 3">DY20341</strain>
    </source>
</reference>
<dbReference type="Pfam" id="PF23435">
    <property type="entry name" value="DUF7121"/>
    <property type="match status" value="1"/>
</dbReference>
<evidence type="ECO:0000313" key="2">
    <source>
        <dbReference type="EMBL" id="AIF70233.1"/>
    </source>
</evidence>